<sequence>MRAAIAVAALTCWAKDGAVVTEKLPRIVLVDDLRSFLDGRVTQVARTSAAGIEALERHREQRLDELWLDHDLGGDDTIWPVVEVLERAAFEERPFDIGVVYVHSANPAGLAKIMQALRRWGYHVRSAAGSPDVGYLPEAE</sequence>
<reference evidence="3" key="1">
    <citation type="submission" date="2016-06" db="EMBL/GenBank/DDBJ databases">
        <authorList>
            <person name="Varghese N."/>
            <person name="Submissions Spin"/>
        </authorList>
    </citation>
    <scope>NUCLEOTIDE SEQUENCE [LARGE SCALE GENOMIC DNA]</scope>
    <source>
        <strain evidence="3">DSM 43903</strain>
    </source>
</reference>
<dbReference type="EMBL" id="FMHZ01000002">
    <property type="protein sequence ID" value="SCL58616.1"/>
    <property type="molecule type" value="Genomic_DNA"/>
</dbReference>
<evidence type="ECO:0000313" key="2">
    <source>
        <dbReference type="EMBL" id="SCL58616.1"/>
    </source>
</evidence>
<protein>
    <recommendedName>
        <fullName evidence="1">Cyclic-phosphate processing Receiver domain-containing protein</fullName>
    </recommendedName>
</protein>
<gene>
    <name evidence="2" type="ORF">GA0070606_2964</name>
</gene>
<dbReference type="InterPro" id="IPR046909">
    <property type="entry name" value="cREC_REC"/>
</dbReference>
<keyword evidence="3" id="KW-1185">Reference proteome</keyword>
<accession>A0A1C6UXD6</accession>
<evidence type="ECO:0000259" key="1">
    <source>
        <dbReference type="Pfam" id="PF20274"/>
    </source>
</evidence>
<feature type="domain" description="Cyclic-phosphate processing Receiver" evidence="1">
    <location>
        <begin position="27"/>
        <end position="119"/>
    </location>
</feature>
<proteinExistence type="predicted"/>
<evidence type="ECO:0000313" key="3">
    <source>
        <dbReference type="Proteomes" id="UP000199001"/>
    </source>
</evidence>
<dbReference type="Proteomes" id="UP000199001">
    <property type="component" value="Unassembled WGS sequence"/>
</dbReference>
<dbReference type="Pfam" id="PF20274">
    <property type="entry name" value="cREC_REC"/>
    <property type="match status" value="1"/>
</dbReference>
<dbReference type="STRING" id="47855.GA0070606_2964"/>
<organism evidence="2 3">
    <name type="scientific">Micromonospora citrea</name>
    <dbReference type="NCBI Taxonomy" id="47855"/>
    <lineage>
        <taxon>Bacteria</taxon>
        <taxon>Bacillati</taxon>
        <taxon>Actinomycetota</taxon>
        <taxon>Actinomycetes</taxon>
        <taxon>Micromonosporales</taxon>
        <taxon>Micromonosporaceae</taxon>
        <taxon>Micromonospora</taxon>
    </lineage>
</organism>
<name>A0A1C6UXD6_9ACTN</name>
<dbReference type="AlphaFoldDB" id="A0A1C6UXD6"/>